<evidence type="ECO:0000313" key="3">
    <source>
        <dbReference type="Proteomes" id="UP000199301"/>
    </source>
</evidence>
<dbReference type="GO" id="GO:0043709">
    <property type="term" value="P:cell adhesion involved in single-species biofilm formation"/>
    <property type="evidence" value="ECO:0007669"/>
    <property type="project" value="TreeGrafter"/>
</dbReference>
<dbReference type="Gene3D" id="3.30.70.270">
    <property type="match status" value="1"/>
</dbReference>
<dbReference type="STRING" id="995062.SAMN04489718_2576"/>
<feature type="domain" description="GGDEF" evidence="1">
    <location>
        <begin position="353"/>
        <end position="488"/>
    </location>
</feature>
<dbReference type="InterPro" id="IPR029787">
    <property type="entry name" value="Nucleotide_cyclase"/>
</dbReference>
<dbReference type="NCBIfam" id="TIGR00254">
    <property type="entry name" value="GGDEF"/>
    <property type="match status" value="1"/>
</dbReference>
<dbReference type="SMART" id="SM00267">
    <property type="entry name" value="GGDEF"/>
    <property type="match status" value="1"/>
</dbReference>
<dbReference type="EMBL" id="FNKO01000002">
    <property type="protein sequence ID" value="SDQ89037.1"/>
    <property type="molecule type" value="Genomic_DNA"/>
</dbReference>
<evidence type="ECO:0000313" key="2">
    <source>
        <dbReference type="EMBL" id="SDQ89037.1"/>
    </source>
</evidence>
<dbReference type="GO" id="GO:1902201">
    <property type="term" value="P:negative regulation of bacterial-type flagellum-dependent cell motility"/>
    <property type="evidence" value="ECO:0007669"/>
    <property type="project" value="TreeGrafter"/>
</dbReference>
<reference evidence="3" key="1">
    <citation type="submission" date="2016-10" db="EMBL/GenBank/DDBJ databases">
        <authorList>
            <person name="Varghese N."/>
            <person name="Submissions S."/>
        </authorList>
    </citation>
    <scope>NUCLEOTIDE SEQUENCE [LARGE SCALE GENOMIC DNA]</scope>
    <source>
        <strain evidence="3">DSM 45459</strain>
    </source>
</reference>
<dbReference type="PANTHER" id="PTHR45138:SF9">
    <property type="entry name" value="DIGUANYLATE CYCLASE DGCM-RELATED"/>
    <property type="match status" value="1"/>
</dbReference>
<dbReference type="InterPro" id="IPR050469">
    <property type="entry name" value="Diguanylate_Cyclase"/>
</dbReference>
<dbReference type="AlphaFoldDB" id="A0A1H1EJW8"/>
<dbReference type="Gene3D" id="1.25.40.10">
    <property type="entry name" value="Tetratricopeptide repeat domain"/>
    <property type="match status" value="1"/>
</dbReference>
<keyword evidence="3" id="KW-1185">Reference proteome</keyword>
<proteinExistence type="predicted"/>
<dbReference type="PANTHER" id="PTHR45138">
    <property type="entry name" value="REGULATORY COMPONENTS OF SENSORY TRANSDUCTION SYSTEM"/>
    <property type="match status" value="1"/>
</dbReference>
<dbReference type="Pfam" id="PF00990">
    <property type="entry name" value="GGDEF"/>
    <property type="match status" value="1"/>
</dbReference>
<protein>
    <submittedName>
        <fullName evidence="2">Diguanylate cyclase (GGDEF) domain-containing protein</fullName>
    </submittedName>
</protein>
<evidence type="ECO:0000259" key="1">
    <source>
        <dbReference type="PROSITE" id="PS50887"/>
    </source>
</evidence>
<dbReference type="Proteomes" id="UP000199301">
    <property type="component" value="Unassembled WGS sequence"/>
</dbReference>
<dbReference type="PROSITE" id="PS50887">
    <property type="entry name" value="GGDEF"/>
    <property type="match status" value="1"/>
</dbReference>
<gene>
    <name evidence="2" type="ORF">SAMN04489718_2576</name>
</gene>
<organism evidence="2 3">
    <name type="scientific">Actinopolyspora saharensis</name>
    <dbReference type="NCBI Taxonomy" id="995062"/>
    <lineage>
        <taxon>Bacteria</taxon>
        <taxon>Bacillati</taxon>
        <taxon>Actinomycetota</taxon>
        <taxon>Actinomycetes</taxon>
        <taxon>Actinopolysporales</taxon>
        <taxon>Actinopolysporaceae</taxon>
        <taxon>Actinopolyspora</taxon>
    </lineage>
</organism>
<dbReference type="GO" id="GO:0052621">
    <property type="term" value="F:diguanylate cyclase activity"/>
    <property type="evidence" value="ECO:0007669"/>
    <property type="project" value="TreeGrafter"/>
</dbReference>
<dbReference type="RefSeq" id="WP_092524170.1">
    <property type="nucleotide sequence ID" value="NZ_FNKO01000002.1"/>
</dbReference>
<dbReference type="OrthoDB" id="23692at2"/>
<dbReference type="InterPro" id="IPR011990">
    <property type="entry name" value="TPR-like_helical_dom_sf"/>
</dbReference>
<sequence>MEQDDPMLVGRIPEQDRHVRLLLDSGRIEESEAAFDDTIASSPNLVGGEWSRPVVIVHRALLAWRLGRVSLALELAADAWTELDAEWRNDASTAHALSMLGYLLEGHSTPALELLARSVRIAREAGDPETLAHCLLREGTTLVARVLVHDVRSERYLVDGLEKFNEAIELTSYGALRRRAMASSARALVELGSIKAAHERVLEALEDARRTDDLFGEALSYWTLAEVHRRREELEESRTAASRALHGAELSKDTLLITRLSTDLGAICKQLGDHVGEATALRRALRASGSTVSVLREGLAQALEQRRIAVHAQRKANAAEAAALRDPLTGLANRLGLERYGPGLIERSASRGCIPWLLLLDVDWFKDVNDRAGHSMGDTALREVAGLLRSECRGDDLLCRWAGDEFVILLVDSTGDGRNAGPAVAERIRAAVDGHDWSQVLGELERLPTVSIGAAAGPERLEDLFTAADVALYRAKHGGRNRVEVNDSERRAPQTVE</sequence>
<dbReference type="GO" id="GO:0005886">
    <property type="term" value="C:plasma membrane"/>
    <property type="evidence" value="ECO:0007669"/>
    <property type="project" value="TreeGrafter"/>
</dbReference>
<dbReference type="SUPFAM" id="SSF48452">
    <property type="entry name" value="TPR-like"/>
    <property type="match status" value="1"/>
</dbReference>
<dbReference type="SUPFAM" id="SSF55073">
    <property type="entry name" value="Nucleotide cyclase"/>
    <property type="match status" value="1"/>
</dbReference>
<dbReference type="InterPro" id="IPR000160">
    <property type="entry name" value="GGDEF_dom"/>
</dbReference>
<dbReference type="InterPro" id="IPR043128">
    <property type="entry name" value="Rev_trsase/Diguanyl_cyclase"/>
</dbReference>
<dbReference type="CDD" id="cd01949">
    <property type="entry name" value="GGDEF"/>
    <property type="match status" value="1"/>
</dbReference>
<name>A0A1H1EJW8_9ACTN</name>
<accession>A0A1H1EJW8</accession>